<dbReference type="Gramene" id="CDY43487">
    <property type="protein sequence ID" value="CDY43487"/>
    <property type="gene ID" value="GSBRNA2T00076759001"/>
</dbReference>
<dbReference type="EMBL" id="LK032559">
    <property type="protein sequence ID" value="CDY43487.1"/>
    <property type="molecule type" value="Genomic_DNA"/>
</dbReference>
<gene>
    <name evidence="2" type="primary">BnaA01g21420D</name>
    <name evidence="2" type="ORF">GSBRNA2T00076759001</name>
</gene>
<proteinExistence type="predicted"/>
<keyword evidence="1" id="KW-0472">Membrane</keyword>
<keyword evidence="1" id="KW-1133">Transmembrane helix</keyword>
<dbReference type="PaxDb" id="3708-A0A078I050"/>
<protein>
    <submittedName>
        <fullName evidence="2">BnaA01g21420D protein</fullName>
    </submittedName>
</protein>
<sequence>MDYHANRRNWWPHVLSLRCLEVLGFLANLILLIINFMTFHVHFSVSDGSESAGFVAFDGEMTRFTDAELQRLPNLCISPSQYQGSSTATNVLHSQTLLETELPITLAMICQELEQLKLSPPVMLLTLSL</sequence>
<name>A0A078I050_BRANA</name>
<evidence type="ECO:0000256" key="1">
    <source>
        <dbReference type="SAM" id="Phobius"/>
    </source>
</evidence>
<organism evidence="2 3">
    <name type="scientific">Brassica napus</name>
    <name type="common">Rape</name>
    <dbReference type="NCBI Taxonomy" id="3708"/>
    <lineage>
        <taxon>Eukaryota</taxon>
        <taxon>Viridiplantae</taxon>
        <taxon>Streptophyta</taxon>
        <taxon>Embryophyta</taxon>
        <taxon>Tracheophyta</taxon>
        <taxon>Spermatophyta</taxon>
        <taxon>Magnoliopsida</taxon>
        <taxon>eudicotyledons</taxon>
        <taxon>Gunneridae</taxon>
        <taxon>Pentapetalae</taxon>
        <taxon>rosids</taxon>
        <taxon>malvids</taxon>
        <taxon>Brassicales</taxon>
        <taxon>Brassicaceae</taxon>
        <taxon>Brassiceae</taxon>
        <taxon>Brassica</taxon>
    </lineage>
</organism>
<dbReference type="AlphaFoldDB" id="A0A078I050"/>
<reference evidence="2 3" key="1">
    <citation type="journal article" date="2014" name="Science">
        <title>Plant genetics. Early allopolyploid evolution in the post-Neolithic Brassica napus oilseed genome.</title>
        <authorList>
            <person name="Chalhoub B."/>
            <person name="Denoeud F."/>
            <person name="Liu S."/>
            <person name="Parkin I.A."/>
            <person name="Tang H."/>
            <person name="Wang X."/>
            <person name="Chiquet J."/>
            <person name="Belcram H."/>
            <person name="Tong C."/>
            <person name="Samans B."/>
            <person name="Correa M."/>
            <person name="Da Silva C."/>
            <person name="Just J."/>
            <person name="Falentin C."/>
            <person name="Koh C.S."/>
            <person name="Le Clainche I."/>
            <person name="Bernard M."/>
            <person name="Bento P."/>
            <person name="Noel B."/>
            <person name="Labadie K."/>
            <person name="Alberti A."/>
            <person name="Charles M."/>
            <person name="Arnaud D."/>
            <person name="Guo H."/>
            <person name="Daviaud C."/>
            <person name="Alamery S."/>
            <person name="Jabbari K."/>
            <person name="Zhao M."/>
            <person name="Edger P.P."/>
            <person name="Chelaifa H."/>
            <person name="Tack D."/>
            <person name="Lassalle G."/>
            <person name="Mestiri I."/>
            <person name="Schnel N."/>
            <person name="Le Paslier M.C."/>
            <person name="Fan G."/>
            <person name="Renault V."/>
            <person name="Bayer P.E."/>
            <person name="Golicz A.A."/>
            <person name="Manoli S."/>
            <person name="Lee T.H."/>
            <person name="Thi V.H."/>
            <person name="Chalabi S."/>
            <person name="Hu Q."/>
            <person name="Fan C."/>
            <person name="Tollenaere R."/>
            <person name="Lu Y."/>
            <person name="Battail C."/>
            <person name="Shen J."/>
            <person name="Sidebottom C.H."/>
            <person name="Wang X."/>
            <person name="Canaguier A."/>
            <person name="Chauveau A."/>
            <person name="Berard A."/>
            <person name="Deniot G."/>
            <person name="Guan M."/>
            <person name="Liu Z."/>
            <person name="Sun F."/>
            <person name="Lim Y.P."/>
            <person name="Lyons E."/>
            <person name="Town C.D."/>
            <person name="Bancroft I."/>
            <person name="Wang X."/>
            <person name="Meng J."/>
            <person name="Ma J."/>
            <person name="Pires J.C."/>
            <person name="King G.J."/>
            <person name="Brunel D."/>
            <person name="Delourme R."/>
            <person name="Renard M."/>
            <person name="Aury J.M."/>
            <person name="Adams K.L."/>
            <person name="Batley J."/>
            <person name="Snowdon R.J."/>
            <person name="Tost J."/>
            <person name="Edwards D."/>
            <person name="Zhou Y."/>
            <person name="Hua W."/>
            <person name="Sharpe A.G."/>
            <person name="Paterson A.H."/>
            <person name="Guan C."/>
            <person name="Wincker P."/>
        </authorList>
    </citation>
    <scope>NUCLEOTIDE SEQUENCE [LARGE SCALE GENOMIC DNA]</scope>
    <source>
        <strain evidence="3">cv. Darmor-bzh</strain>
    </source>
</reference>
<keyword evidence="1" id="KW-0812">Transmembrane</keyword>
<accession>A0A078I050</accession>
<dbReference type="Proteomes" id="UP000028999">
    <property type="component" value="Unassembled WGS sequence"/>
</dbReference>
<evidence type="ECO:0000313" key="3">
    <source>
        <dbReference type="Proteomes" id="UP000028999"/>
    </source>
</evidence>
<keyword evidence="3" id="KW-1185">Reference proteome</keyword>
<evidence type="ECO:0000313" key="2">
    <source>
        <dbReference type="EMBL" id="CDY43487.1"/>
    </source>
</evidence>
<feature type="transmembrane region" description="Helical" evidence="1">
    <location>
        <begin position="20"/>
        <end position="41"/>
    </location>
</feature>